<feature type="compositionally biased region" description="Polar residues" evidence="1">
    <location>
        <begin position="266"/>
        <end position="277"/>
    </location>
</feature>
<organism evidence="2 3">
    <name type="scientific">Anaeramoeba ignava</name>
    <name type="common">Anaerobic marine amoeba</name>
    <dbReference type="NCBI Taxonomy" id="1746090"/>
    <lineage>
        <taxon>Eukaryota</taxon>
        <taxon>Metamonada</taxon>
        <taxon>Anaeramoebidae</taxon>
        <taxon>Anaeramoeba</taxon>
    </lineage>
</organism>
<reference evidence="2" key="1">
    <citation type="submission" date="2022-10" db="EMBL/GenBank/DDBJ databases">
        <title>Novel sulphate-reducing endosymbionts in the free-living metamonad Anaeramoeba.</title>
        <authorList>
            <person name="Jerlstrom-Hultqvist J."/>
            <person name="Cepicka I."/>
            <person name="Gallot-Lavallee L."/>
            <person name="Salas-Leiva D."/>
            <person name="Curtis B.A."/>
            <person name="Zahonova K."/>
            <person name="Pipaliya S."/>
            <person name="Dacks J."/>
            <person name="Roger A.J."/>
        </authorList>
    </citation>
    <scope>NUCLEOTIDE SEQUENCE</scope>
    <source>
        <strain evidence="2">BMAN</strain>
    </source>
</reference>
<evidence type="ECO:0000313" key="2">
    <source>
        <dbReference type="EMBL" id="KAJ5068997.1"/>
    </source>
</evidence>
<accession>A0A9Q0R6D9</accession>
<comment type="caution">
    <text evidence="2">The sequence shown here is derived from an EMBL/GenBank/DDBJ whole genome shotgun (WGS) entry which is preliminary data.</text>
</comment>
<feature type="compositionally biased region" description="Basic and acidic residues" evidence="1">
    <location>
        <begin position="1"/>
        <end position="10"/>
    </location>
</feature>
<evidence type="ECO:0000313" key="3">
    <source>
        <dbReference type="Proteomes" id="UP001149090"/>
    </source>
</evidence>
<dbReference type="PANTHER" id="PTHR33477:SF2">
    <property type="entry name" value="2-PHOSPHOGLYCERATE KINASE"/>
    <property type="match status" value="1"/>
</dbReference>
<evidence type="ECO:0000256" key="1">
    <source>
        <dbReference type="SAM" id="MobiDB-lite"/>
    </source>
</evidence>
<sequence length="436" mass="50234">MSKDLSNKGKEKLKKKKRIKSTQNIKDPSSRYDLIKIRVRLMDHYYVLSRFLVSQMLMVTKVPHQDSIHIALTLKKNLVDKGCLDITQEELMVHLFQTMEEHGYSGIYRKIYEMMFRLHNKRVPVIILISGTKHIGKSTLAVQLSERLNLGNILQTDIVSSLMCSYISTFYSQKQIWFRKYENDQDFLAHYQEECEIVRNGVHADISKSLREGKSVIIEGSHIDLGLYQDIIESHNLAFFQRENNGNTNNTNNTNNGNTIKETVIKNDSNNIPNDPKNSNQNSNNNNNNSNNNNSESNKIQNDKEISQNLQNLQNPIKNGNKPNTPNLETLPSGRMGLIVPIFLTLDEKNHTSFIENFISCLERSSDLLDDLGEDTETQTATLLSRFRLQQSYLHERIPLTTNVIEVNPFDMESTLEKMHNSVIERIEWASNNGRF</sequence>
<feature type="compositionally biased region" description="Low complexity" evidence="1">
    <location>
        <begin position="278"/>
        <end position="298"/>
    </location>
</feature>
<name>A0A9Q0R6D9_ANAIG</name>
<dbReference type="InterPro" id="IPR027417">
    <property type="entry name" value="P-loop_NTPase"/>
</dbReference>
<gene>
    <name evidence="2" type="ORF">M0811_12034</name>
</gene>
<feature type="region of interest" description="Disordered" evidence="1">
    <location>
        <begin position="1"/>
        <end position="25"/>
    </location>
</feature>
<dbReference type="SUPFAM" id="SSF52540">
    <property type="entry name" value="P-loop containing nucleoside triphosphate hydrolases"/>
    <property type="match status" value="1"/>
</dbReference>
<protein>
    <submittedName>
        <fullName evidence="2">P-loop containing nucleoside triphosphate hydrolases superfamily protein</fullName>
    </submittedName>
</protein>
<dbReference type="AlphaFoldDB" id="A0A9Q0R6D9"/>
<dbReference type="EMBL" id="JAPDFW010000110">
    <property type="protein sequence ID" value="KAJ5068997.1"/>
    <property type="molecule type" value="Genomic_DNA"/>
</dbReference>
<dbReference type="OMA" id="LENHYYV"/>
<dbReference type="PANTHER" id="PTHR33477">
    <property type="entry name" value="P-LOOP NTPASE DOMAIN-CONTAINING PROTEIN LPA1 HOMOLOG 1"/>
    <property type="match status" value="1"/>
</dbReference>
<proteinExistence type="predicted"/>
<feature type="compositionally biased region" description="Basic residues" evidence="1">
    <location>
        <begin position="11"/>
        <end position="20"/>
    </location>
</feature>
<dbReference type="OrthoDB" id="271259at2759"/>
<dbReference type="GO" id="GO:0016787">
    <property type="term" value="F:hydrolase activity"/>
    <property type="evidence" value="ECO:0007669"/>
    <property type="project" value="UniProtKB-KW"/>
</dbReference>
<keyword evidence="2" id="KW-0378">Hydrolase</keyword>
<dbReference type="Proteomes" id="UP001149090">
    <property type="component" value="Unassembled WGS sequence"/>
</dbReference>
<dbReference type="Gene3D" id="3.40.50.300">
    <property type="entry name" value="P-loop containing nucleotide triphosphate hydrolases"/>
    <property type="match status" value="1"/>
</dbReference>
<feature type="region of interest" description="Disordered" evidence="1">
    <location>
        <begin position="266"/>
        <end position="299"/>
    </location>
</feature>
<keyword evidence="3" id="KW-1185">Reference proteome</keyword>